<dbReference type="PANTHER" id="PTHR36440:SF1">
    <property type="entry name" value="PUTATIVE (AFU_ORTHOLOGUE AFUA_8G07350)-RELATED"/>
    <property type="match status" value="1"/>
</dbReference>
<accession>A0A853L586</accession>
<feature type="domain" description="Cupin type-2" evidence="1">
    <location>
        <begin position="47"/>
        <end position="114"/>
    </location>
</feature>
<dbReference type="AlphaFoldDB" id="A0A853L586"/>
<dbReference type="Proteomes" id="UP000094009">
    <property type="component" value="Unassembled WGS sequence"/>
</dbReference>
<dbReference type="EMBL" id="JPVZ01000001">
    <property type="protein sequence ID" value="OAZ11992.1"/>
    <property type="molecule type" value="Genomic_DNA"/>
</dbReference>
<sequence>MSDCDTQKAIFLKQGKGRSYDMGRIKADFKADGQETANQYSISEWWMEPNTKGIGAHSHDDGNEIFYVLEGTMSFLIGEDWQEAEKGSFIYVPAGIQHDFENRSREKAGVLNIFAPGAFEENMPKIVEWFKENPPQDAV</sequence>
<dbReference type="InterPro" id="IPR053146">
    <property type="entry name" value="QDO-like"/>
</dbReference>
<organism evidence="2 3">
    <name type="scientific">Thalassospira tepidiphila MCCC 1A03514</name>
    <dbReference type="NCBI Taxonomy" id="1177930"/>
    <lineage>
        <taxon>Bacteria</taxon>
        <taxon>Pseudomonadati</taxon>
        <taxon>Pseudomonadota</taxon>
        <taxon>Alphaproteobacteria</taxon>
        <taxon>Rhodospirillales</taxon>
        <taxon>Thalassospiraceae</taxon>
        <taxon>Thalassospira</taxon>
    </lineage>
</organism>
<proteinExistence type="predicted"/>
<dbReference type="RefSeq" id="WP_064779795.1">
    <property type="nucleotide sequence ID" value="NZ_JPVZ01000001.1"/>
</dbReference>
<dbReference type="PANTHER" id="PTHR36440">
    <property type="entry name" value="PUTATIVE (AFU_ORTHOLOGUE AFUA_8G07350)-RELATED"/>
    <property type="match status" value="1"/>
</dbReference>
<name>A0A853L586_9PROT</name>
<protein>
    <submittedName>
        <fullName evidence="2">Cupin</fullName>
    </submittedName>
</protein>
<gene>
    <name evidence="2" type="ORF">TH4_02665</name>
</gene>
<evidence type="ECO:0000313" key="2">
    <source>
        <dbReference type="EMBL" id="OAZ11992.1"/>
    </source>
</evidence>
<dbReference type="SUPFAM" id="SSF51182">
    <property type="entry name" value="RmlC-like cupins"/>
    <property type="match status" value="1"/>
</dbReference>
<reference evidence="2 3" key="1">
    <citation type="submission" date="2014-07" db="EMBL/GenBank/DDBJ databases">
        <title>Draft genome sequence of Thalassospira tepidiphila 1-1B.</title>
        <authorList>
            <person name="Lai Q."/>
            <person name="Shao Z."/>
        </authorList>
    </citation>
    <scope>NUCLEOTIDE SEQUENCE [LARGE SCALE GENOMIC DNA]</scope>
    <source>
        <strain evidence="2 3">MCCC 1A03514</strain>
    </source>
</reference>
<dbReference type="InterPro" id="IPR011051">
    <property type="entry name" value="RmlC_Cupin_sf"/>
</dbReference>
<evidence type="ECO:0000313" key="3">
    <source>
        <dbReference type="Proteomes" id="UP000094009"/>
    </source>
</evidence>
<dbReference type="InterPro" id="IPR013096">
    <property type="entry name" value="Cupin_2"/>
</dbReference>
<comment type="caution">
    <text evidence="2">The sequence shown here is derived from an EMBL/GenBank/DDBJ whole genome shotgun (WGS) entry which is preliminary data.</text>
</comment>
<dbReference type="Pfam" id="PF07883">
    <property type="entry name" value="Cupin_2"/>
    <property type="match status" value="1"/>
</dbReference>
<dbReference type="InterPro" id="IPR014710">
    <property type="entry name" value="RmlC-like_jellyroll"/>
</dbReference>
<dbReference type="Gene3D" id="2.60.120.10">
    <property type="entry name" value="Jelly Rolls"/>
    <property type="match status" value="1"/>
</dbReference>
<evidence type="ECO:0000259" key="1">
    <source>
        <dbReference type="Pfam" id="PF07883"/>
    </source>
</evidence>